<dbReference type="PANTHER" id="PTHR10039:SF14">
    <property type="entry name" value="NACHT DOMAIN-CONTAINING PROTEIN"/>
    <property type="match status" value="1"/>
</dbReference>
<dbReference type="AlphaFoldDB" id="A0A4Q2D4M0"/>
<dbReference type="SUPFAM" id="SSF48452">
    <property type="entry name" value="TPR-like"/>
    <property type="match status" value="2"/>
</dbReference>
<keyword evidence="1" id="KW-0677">Repeat</keyword>
<dbReference type="InterPro" id="IPR027417">
    <property type="entry name" value="P-loop_NTPase"/>
</dbReference>
<proteinExistence type="predicted"/>
<evidence type="ECO:0000256" key="1">
    <source>
        <dbReference type="ARBA" id="ARBA00022737"/>
    </source>
</evidence>
<dbReference type="EMBL" id="SDEE01000720">
    <property type="protein sequence ID" value="RXW14323.1"/>
    <property type="molecule type" value="Genomic_DNA"/>
</dbReference>
<evidence type="ECO:0000313" key="3">
    <source>
        <dbReference type="EMBL" id="RXW14323.1"/>
    </source>
</evidence>
<dbReference type="OrthoDB" id="3217196at2759"/>
<organism evidence="3 4">
    <name type="scientific">Candolleomyces aberdarensis</name>
    <dbReference type="NCBI Taxonomy" id="2316362"/>
    <lineage>
        <taxon>Eukaryota</taxon>
        <taxon>Fungi</taxon>
        <taxon>Dikarya</taxon>
        <taxon>Basidiomycota</taxon>
        <taxon>Agaricomycotina</taxon>
        <taxon>Agaricomycetes</taxon>
        <taxon>Agaricomycetidae</taxon>
        <taxon>Agaricales</taxon>
        <taxon>Agaricineae</taxon>
        <taxon>Psathyrellaceae</taxon>
        <taxon>Candolleomyces</taxon>
    </lineage>
</organism>
<protein>
    <recommendedName>
        <fullName evidence="2">Nephrocystin 3-like N-terminal domain-containing protein</fullName>
    </recommendedName>
</protein>
<dbReference type="Pfam" id="PF24883">
    <property type="entry name" value="NPHP3_N"/>
    <property type="match status" value="1"/>
</dbReference>
<keyword evidence="4" id="KW-1185">Reference proteome</keyword>
<dbReference type="Gene3D" id="3.40.50.300">
    <property type="entry name" value="P-loop containing nucleotide triphosphate hydrolases"/>
    <property type="match status" value="1"/>
</dbReference>
<name>A0A4Q2D4M0_9AGAR</name>
<comment type="caution">
    <text evidence="3">The sequence shown here is derived from an EMBL/GenBank/DDBJ whole genome shotgun (WGS) entry which is preliminary data.</text>
</comment>
<evidence type="ECO:0000313" key="4">
    <source>
        <dbReference type="Proteomes" id="UP000290288"/>
    </source>
</evidence>
<dbReference type="InterPro" id="IPR056884">
    <property type="entry name" value="NPHP3-like_N"/>
</dbReference>
<dbReference type="SUPFAM" id="SSF52540">
    <property type="entry name" value="P-loop containing nucleoside triphosphate hydrolases"/>
    <property type="match status" value="1"/>
</dbReference>
<feature type="domain" description="Nephrocystin 3-like N-terminal" evidence="2">
    <location>
        <begin position="25"/>
        <end position="166"/>
    </location>
</feature>
<sequence length="988" mass="109314">MSRTRVEYLPNSRKPDVDKLCELESSSTILVLCIHGPAGIGKSTLAGHLSDEFRSTGRLAASIFFSAIRMESSDPETIVKMIAHEIGCIHPQAIPKIVEAMDRCHGTSLEIHLQQYILEPLRSLGHPQPLIIIMDAMDEWRDHPTFTKALAFLNSESSIVKFILTDRLNPCASRLPGIDRVSIYTHALGPISNEVIKVYFQKYLGMVSWVDGRKASSADVETLTELSGGLPIWSSTVILLLSHPFNESPPHEILAEIVGSRRQVGGSDGLGGLYSSALGRLFPSPEAQKYFRRHMGANMALQEPLSLVEFSTLTGIPSHLIKRIQFTLSALQTRSPPPGSEKMIHPATTLFHLSFLEYVQAPTTHASFAISTFDSHSVIGLTCLDQLATLLRSSPDSNYPLRALQNYAVKYWPHHVFKGTPRSNDQWSKTPHCLTMQKMPDAHRRWAVLFLKGLMTGEVDSMLEDVRDEDGMVSTLRKLAHWLGMAGGDYWGSRVACLEVAVRIDGGDAGGWSELGICYSDSGRQTGNLWMHEEALAAFRHALHLRPDPHPDRGKALDDVATGLWLCHQQNGDDDIINEAISVSRMALTLCPTPHPDRHLCLSNLANVLTNFFQIHDGGLETLDEIISLRREALALCPSDPNRPFFTSNLAVALQLLYTHDGDGTALNEAISLHCEALALHPVSHPHRPTPINLATCLRYLYEHNGDIDALNHAISLYHEALSLCPVAHPDRPPLLNSLANVLTLLHERNKDIDTLNEAISLHREALPLRSALHPDRPSSLNDLADSLHALYECNSDIDALTEAISLHRESLGLCPAPHPGRSLSLHNLALCLHALYQHNEDNDALNECISLGCEGLALCPEYHPQRHRTLKLLSGAYVSQFDQDNAVEPLDKAISLHREMLDHSATEHGSYADHLQLLSLLLEMRREVTGDDRDCAEIKELKQDASMGRLMSRLVGLKDEVPKIQSGEESVALAENLMPLFDAAFPP</sequence>
<accession>A0A4Q2D4M0</accession>
<dbReference type="PANTHER" id="PTHR10039">
    <property type="entry name" value="AMELOGENIN"/>
    <property type="match status" value="1"/>
</dbReference>
<dbReference type="Proteomes" id="UP000290288">
    <property type="component" value="Unassembled WGS sequence"/>
</dbReference>
<evidence type="ECO:0000259" key="2">
    <source>
        <dbReference type="Pfam" id="PF24883"/>
    </source>
</evidence>
<dbReference type="InterPro" id="IPR011990">
    <property type="entry name" value="TPR-like_helical_dom_sf"/>
</dbReference>
<dbReference type="Gene3D" id="1.25.40.10">
    <property type="entry name" value="Tetratricopeptide repeat domain"/>
    <property type="match status" value="3"/>
</dbReference>
<gene>
    <name evidence="3" type="ORF">EST38_g11529</name>
</gene>
<reference evidence="3 4" key="1">
    <citation type="submission" date="2019-01" db="EMBL/GenBank/DDBJ databases">
        <title>Draft genome sequence of Psathyrella aberdarensis IHI B618.</title>
        <authorList>
            <person name="Buettner E."/>
            <person name="Kellner H."/>
        </authorList>
    </citation>
    <scope>NUCLEOTIDE SEQUENCE [LARGE SCALE GENOMIC DNA]</scope>
    <source>
        <strain evidence="3 4">IHI B618</strain>
    </source>
</reference>